<protein>
    <recommendedName>
        <fullName evidence="3">Maturase K</fullName>
    </recommendedName>
</protein>
<dbReference type="EMBL" id="JBJKFK010000035">
    <property type="protein sequence ID" value="KAL3320701.1"/>
    <property type="molecule type" value="Genomic_DNA"/>
</dbReference>
<keyword evidence="2" id="KW-1185">Reference proteome</keyword>
<gene>
    <name evidence="1" type="ORF">Ciccas_000603</name>
</gene>
<reference evidence="1 2" key="1">
    <citation type="submission" date="2024-11" db="EMBL/GenBank/DDBJ databases">
        <title>Adaptive evolution of stress response genes in parasites aligns with host niche diversity.</title>
        <authorList>
            <person name="Hahn C."/>
            <person name="Resl P."/>
        </authorList>
    </citation>
    <scope>NUCLEOTIDE SEQUENCE [LARGE SCALE GENOMIC DNA]</scope>
    <source>
        <strain evidence="1">EGGRZ-B1_66</strain>
        <tissue evidence="1">Body</tissue>
    </source>
</reference>
<evidence type="ECO:0000313" key="2">
    <source>
        <dbReference type="Proteomes" id="UP001626550"/>
    </source>
</evidence>
<proteinExistence type="predicted"/>
<dbReference type="AlphaFoldDB" id="A0ABD2QMD1"/>
<dbReference type="Proteomes" id="UP001626550">
    <property type="component" value="Unassembled WGS sequence"/>
</dbReference>
<name>A0ABD2QMD1_9PLAT</name>
<evidence type="ECO:0008006" key="3">
    <source>
        <dbReference type="Google" id="ProtNLM"/>
    </source>
</evidence>
<sequence length="192" mass="21784">MPINQLLSRIKRAPPIKVISTINFWISCNLISKDKNGMFWRMLANLSSLLVEPGTVEEAFCEYISQWKMPIACDASDNILNSLLDSISCLFVLGILEPALFKEKLKTAFQMSEECKKSSKLCHLHKCISTVSPGCQIPHLKALTIRQIRDITQQRMLSPHFTDNSLHFRDSLVPSLHLPGILLELLIHPDFI</sequence>
<comment type="caution">
    <text evidence="1">The sequence shown here is derived from an EMBL/GenBank/DDBJ whole genome shotgun (WGS) entry which is preliminary data.</text>
</comment>
<accession>A0ABD2QMD1</accession>
<evidence type="ECO:0000313" key="1">
    <source>
        <dbReference type="EMBL" id="KAL3320701.1"/>
    </source>
</evidence>
<organism evidence="1 2">
    <name type="scientific">Cichlidogyrus casuarinus</name>
    <dbReference type="NCBI Taxonomy" id="1844966"/>
    <lineage>
        <taxon>Eukaryota</taxon>
        <taxon>Metazoa</taxon>
        <taxon>Spiralia</taxon>
        <taxon>Lophotrochozoa</taxon>
        <taxon>Platyhelminthes</taxon>
        <taxon>Monogenea</taxon>
        <taxon>Monopisthocotylea</taxon>
        <taxon>Dactylogyridea</taxon>
        <taxon>Ancyrocephalidae</taxon>
        <taxon>Cichlidogyrus</taxon>
    </lineage>
</organism>